<keyword evidence="1" id="KW-0812">Transmembrane</keyword>
<comment type="caution">
    <text evidence="2">The sequence shown here is derived from an EMBL/GenBank/DDBJ whole genome shotgun (WGS) entry which is preliminary data.</text>
</comment>
<reference evidence="2" key="1">
    <citation type="submission" date="2016-10" db="EMBL/GenBank/DDBJ databases">
        <title>Sequence of Gallionella enrichment culture.</title>
        <authorList>
            <person name="Poehlein A."/>
            <person name="Muehling M."/>
            <person name="Daniel R."/>
        </authorList>
    </citation>
    <scope>NUCLEOTIDE SEQUENCE</scope>
</reference>
<keyword evidence="1" id="KW-1133">Transmembrane helix</keyword>
<dbReference type="EMBL" id="MLJW01003979">
    <property type="protein sequence ID" value="OIQ70884.1"/>
    <property type="molecule type" value="Genomic_DNA"/>
</dbReference>
<gene>
    <name evidence="2" type="ORF">GALL_475000</name>
</gene>
<organism evidence="2">
    <name type="scientific">mine drainage metagenome</name>
    <dbReference type="NCBI Taxonomy" id="410659"/>
    <lineage>
        <taxon>unclassified sequences</taxon>
        <taxon>metagenomes</taxon>
        <taxon>ecological metagenomes</taxon>
    </lineage>
</organism>
<dbReference type="AlphaFoldDB" id="A0A1J5PTG2"/>
<proteinExistence type="predicted"/>
<keyword evidence="1" id="KW-0472">Membrane</keyword>
<name>A0A1J5PTG2_9ZZZZ</name>
<protein>
    <submittedName>
        <fullName evidence="2">Uncharacterized protein</fullName>
    </submittedName>
</protein>
<evidence type="ECO:0000313" key="2">
    <source>
        <dbReference type="EMBL" id="OIQ70884.1"/>
    </source>
</evidence>
<accession>A0A1J5PTG2</accession>
<evidence type="ECO:0000256" key="1">
    <source>
        <dbReference type="SAM" id="Phobius"/>
    </source>
</evidence>
<sequence length="157" mass="16246">MTVATRPEDVAEYWPSVLWVSEFVAAVVIADARAVAALVPVSVAPAIWTLTWVASTTPVAAVLWKVKVTPLSVTVEPEVTAAPKVAVETAPVGAWPVSAVKPVAFSTLVAVLVEAEEMAMSRPSEAVKVSLPVLASAVAVTPVALVWRLMAAAALAP</sequence>
<feature type="transmembrane region" description="Helical" evidence="1">
    <location>
        <begin position="129"/>
        <end position="150"/>
    </location>
</feature>